<keyword evidence="4" id="KW-1185">Reference proteome</keyword>
<feature type="region of interest" description="Disordered" evidence="1">
    <location>
        <begin position="296"/>
        <end position="327"/>
    </location>
</feature>
<feature type="compositionally biased region" description="Polar residues" evidence="1">
    <location>
        <begin position="318"/>
        <end position="327"/>
    </location>
</feature>
<feature type="compositionally biased region" description="Low complexity" evidence="1">
    <location>
        <begin position="296"/>
        <end position="308"/>
    </location>
</feature>
<evidence type="ECO:0000313" key="4">
    <source>
        <dbReference type="Proteomes" id="UP000734511"/>
    </source>
</evidence>
<dbReference type="Proteomes" id="UP000734511">
    <property type="component" value="Unassembled WGS sequence"/>
</dbReference>
<feature type="domain" description="DUF6895" evidence="2">
    <location>
        <begin position="7"/>
        <end position="286"/>
    </location>
</feature>
<evidence type="ECO:0000259" key="2">
    <source>
        <dbReference type="Pfam" id="PF21836"/>
    </source>
</evidence>
<evidence type="ECO:0000313" key="3">
    <source>
        <dbReference type="EMBL" id="NJP46134.1"/>
    </source>
</evidence>
<organism evidence="3 4">
    <name type="scientific">Actinacidiphila epipremni</name>
    <dbReference type="NCBI Taxonomy" id="2053013"/>
    <lineage>
        <taxon>Bacteria</taxon>
        <taxon>Bacillati</taxon>
        <taxon>Actinomycetota</taxon>
        <taxon>Actinomycetes</taxon>
        <taxon>Kitasatosporales</taxon>
        <taxon>Streptomycetaceae</taxon>
        <taxon>Actinacidiphila</taxon>
    </lineage>
</organism>
<dbReference type="InterPro" id="IPR054190">
    <property type="entry name" value="DUF6895"/>
</dbReference>
<reference evidence="3 4" key="1">
    <citation type="submission" date="2020-03" db="EMBL/GenBank/DDBJ databases">
        <title>WGS of actinomycetes isolated from Thailand.</title>
        <authorList>
            <person name="Thawai C."/>
        </authorList>
    </citation>
    <scope>NUCLEOTIDE SEQUENCE [LARGE SCALE GENOMIC DNA]</scope>
    <source>
        <strain evidence="3 4">PRB2-1</strain>
    </source>
</reference>
<name>A0ABX0ZV26_9ACTN</name>
<evidence type="ECO:0000256" key="1">
    <source>
        <dbReference type="SAM" id="MobiDB-lite"/>
    </source>
</evidence>
<protein>
    <recommendedName>
        <fullName evidence="2">DUF6895 domain-containing protein</fullName>
    </recommendedName>
</protein>
<dbReference type="EMBL" id="JAATEJ010000019">
    <property type="protein sequence ID" value="NJP46134.1"/>
    <property type="molecule type" value="Genomic_DNA"/>
</dbReference>
<dbReference type="Pfam" id="PF21836">
    <property type="entry name" value="DUF6895"/>
    <property type="match status" value="1"/>
</dbReference>
<sequence>MLDDVAAGALRWLDAMRPHFRLPADVTTDADPNLTLKPLGELAELAQVIHTLHPLAPLRDAAAELFAFAWKETRDGELFAELVRGEPVATYPVELYGVFARVGLRHPGAEELIEATTALRRWRVAREDHTRTLGVLNAELRIGLPPHADAADVLAHTGLGMRSEPWALDRKAAYGITHDVFHLTDWGRAPGRLPDRLADYLRLWLPAWTVSWAEERLWDLVGEFLAVAACLPGAPYDAAGWAEFAAARGAGDAVPESGEPPGPDATPGERFTACYHSTLVAAFAATLARAAVGRSGAGGPAPTSIAGAARGGGPAAMTTLTGSEKSP</sequence>
<accession>A0ABX0ZV26</accession>
<comment type="caution">
    <text evidence="3">The sequence shown here is derived from an EMBL/GenBank/DDBJ whole genome shotgun (WGS) entry which is preliminary data.</text>
</comment>
<proteinExistence type="predicted"/>
<gene>
    <name evidence="3" type="ORF">HCN08_22390</name>
</gene>